<reference evidence="1 2" key="1">
    <citation type="submission" date="2017-12" db="EMBL/GenBank/DDBJ databases">
        <title>Genome sequence of the active heterotrophic nitrifier-denitrifier, Cupriavidus pauculus UM1.</title>
        <authorList>
            <person name="Putonti C."/>
            <person name="Castignetti D."/>
        </authorList>
    </citation>
    <scope>NUCLEOTIDE SEQUENCE [LARGE SCALE GENOMIC DNA]</scope>
    <source>
        <strain evidence="1 2">UM1</strain>
    </source>
</reference>
<proteinExistence type="predicted"/>
<evidence type="ECO:0000313" key="2">
    <source>
        <dbReference type="Proteomes" id="UP000234341"/>
    </source>
</evidence>
<name>A0A2N5C9K6_9BURK</name>
<gene>
    <name evidence="1" type="ORF">CYJ10_19050</name>
</gene>
<accession>A0A2N5C9K6</accession>
<sequence length="86" mass="9796">MTKCNAALLAYLPALVGEAQAFTRVELNGCMRRVVSLRALREAGYRLRLDLRFTGAEMDEAMKTLGCERIQPARRVQYDLTKFRSL</sequence>
<organism evidence="1 2">
    <name type="scientific">Cupriavidus pauculus</name>
    <dbReference type="NCBI Taxonomy" id="82633"/>
    <lineage>
        <taxon>Bacteria</taxon>
        <taxon>Pseudomonadati</taxon>
        <taxon>Pseudomonadota</taxon>
        <taxon>Betaproteobacteria</taxon>
        <taxon>Burkholderiales</taxon>
        <taxon>Burkholderiaceae</taxon>
        <taxon>Cupriavidus</taxon>
    </lineage>
</organism>
<dbReference type="RefSeq" id="WP_101683036.1">
    <property type="nucleotide sequence ID" value="NZ_PJRP01000009.1"/>
</dbReference>
<comment type="caution">
    <text evidence="1">The sequence shown here is derived from an EMBL/GenBank/DDBJ whole genome shotgun (WGS) entry which is preliminary data.</text>
</comment>
<protein>
    <submittedName>
        <fullName evidence="1">Uncharacterized protein</fullName>
    </submittedName>
</protein>
<evidence type="ECO:0000313" key="1">
    <source>
        <dbReference type="EMBL" id="PLP98887.1"/>
    </source>
</evidence>
<dbReference type="Proteomes" id="UP000234341">
    <property type="component" value="Unassembled WGS sequence"/>
</dbReference>
<dbReference type="AlphaFoldDB" id="A0A2N5C9K6"/>
<dbReference type="EMBL" id="PJRP01000009">
    <property type="protein sequence ID" value="PLP98887.1"/>
    <property type="molecule type" value="Genomic_DNA"/>
</dbReference>